<organism evidence="3 4">
    <name type="scientific">Astrephomene gubernaculifera</name>
    <dbReference type="NCBI Taxonomy" id="47775"/>
    <lineage>
        <taxon>Eukaryota</taxon>
        <taxon>Viridiplantae</taxon>
        <taxon>Chlorophyta</taxon>
        <taxon>core chlorophytes</taxon>
        <taxon>Chlorophyceae</taxon>
        <taxon>CS clade</taxon>
        <taxon>Chlamydomonadales</taxon>
        <taxon>Astrephomenaceae</taxon>
        <taxon>Astrephomene</taxon>
    </lineage>
</organism>
<comment type="caution">
    <text evidence="3">The sequence shown here is derived from an EMBL/GenBank/DDBJ whole genome shotgun (WGS) entry which is preliminary data.</text>
</comment>
<protein>
    <submittedName>
        <fullName evidence="3">Uncharacterized protein</fullName>
    </submittedName>
</protein>
<feature type="transmembrane region" description="Helical" evidence="2">
    <location>
        <begin position="87"/>
        <end position="107"/>
    </location>
</feature>
<feature type="compositionally biased region" description="Low complexity" evidence="1">
    <location>
        <begin position="449"/>
        <end position="466"/>
    </location>
</feature>
<feature type="compositionally biased region" description="Pro residues" evidence="1">
    <location>
        <begin position="36"/>
        <end position="45"/>
    </location>
</feature>
<feature type="region of interest" description="Disordered" evidence="1">
    <location>
        <begin position="674"/>
        <end position="729"/>
    </location>
</feature>
<evidence type="ECO:0000256" key="2">
    <source>
        <dbReference type="SAM" id="Phobius"/>
    </source>
</evidence>
<accession>A0AAD3DIA6</accession>
<dbReference type="AlphaFoldDB" id="A0AAD3DIA6"/>
<evidence type="ECO:0000313" key="3">
    <source>
        <dbReference type="EMBL" id="GFR42325.1"/>
    </source>
</evidence>
<reference evidence="3 4" key="1">
    <citation type="journal article" date="2021" name="Sci. Rep.">
        <title>Genome sequencing of the multicellular alga Astrephomene provides insights into convergent evolution of germ-soma differentiation.</title>
        <authorList>
            <person name="Yamashita S."/>
            <person name="Yamamoto K."/>
            <person name="Matsuzaki R."/>
            <person name="Suzuki S."/>
            <person name="Yamaguchi H."/>
            <person name="Hirooka S."/>
            <person name="Minakuchi Y."/>
            <person name="Miyagishima S."/>
            <person name="Kawachi M."/>
            <person name="Toyoda A."/>
            <person name="Nozaki H."/>
        </authorList>
    </citation>
    <scope>NUCLEOTIDE SEQUENCE [LARGE SCALE GENOMIC DNA]</scope>
    <source>
        <strain evidence="3 4">NIES-4017</strain>
    </source>
</reference>
<feature type="region of interest" description="Disordered" evidence="1">
    <location>
        <begin position="1"/>
        <end position="45"/>
    </location>
</feature>
<feature type="compositionally biased region" description="Low complexity" evidence="1">
    <location>
        <begin position="362"/>
        <end position="373"/>
    </location>
</feature>
<dbReference type="EMBL" id="BMAR01000003">
    <property type="protein sequence ID" value="GFR42325.1"/>
    <property type="molecule type" value="Genomic_DNA"/>
</dbReference>
<keyword evidence="2" id="KW-0812">Transmembrane</keyword>
<sequence>MHQPQYLANSKPVGDNTVGSPPAPYHASAMYTAPRPHQPQVPQPPGAMLLAQPPAYLAGSRLTATAWPAAGPDTLADIQDSQSMQELVGGNWIFVVFAPYFVATALQDTHLKVGLVIATVASGLVLLTGLGLWAMNLRKVFPHILEVLMFVIYIVQLGVAYDSEAYEREVVRTYNLITHSALAGTCLASMLVCYPAGYQVAQELVHRAHMRSPAVLRVGLYTTAVLTASLVSSCLLYLVPLCKGFDTSHWHSLNLIFRLIYPCVATFLALLFVRFFPDVYLPNLAVVHGLSDRKTQTRLSPYLTADAASRQPPYLLHNAMYQSTADAVARSLQGATWPPAAPLPPPAAAAALTQQGYAAGAAGSAAHQTAHQGPPWGPMGPPLAVGPGGVGPSLELAGEVWQQYPRQDPNTPLYTHFRATGPPAPPPPPPLAVFAVYREGAMQAPQPHSSSSPATLPAAGPGLLPAHTPPPPQQAVAARMPLYAEPPRHHTNAPAAAAAAAAAAAPSAHRYMSHPQAVQGRMGAASSGGAGPYGVNLPLSALAGGIPAGSGADWQQHQQQPVQQTFQQPVMSQQPYNPHQPYNNGHNVPAYLSPQREHQPLPQQQQQRFATAGGNPAAAVIMPSRFPPAPPAESYGLAEETAVLHAQQPRGPYYDPRVTDGGDAGFGLGAELGEQQQQQWQQPQQRMVNPPHELQHRPLGMRSPAMAGGPGDGFGLDAELDAPAPSRWR</sequence>
<feature type="region of interest" description="Disordered" evidence="1">
    <location>
        <begin position="442"/>
        <end position="474"/>
    </location>
</feature>
<keyword evidence="2" id="KW-1133">Transmembrane helix</keyword>
<keyword evidence="4" id="KW-1185">Reference proteome</keyword>
<evidence type="ECO:0000256" key="1">
    <source>
        <dbReference type="SAM" id="MobiDB-lite"/>
    </source>
</evidence>
<feature type="transmembrane region" description="Helical" evidence="2">
    <location>
        <begin position="176"/>
        <end position="197"/>
    </location>
</feature>
<feature type="region of interest" description="Disordered" evidence="1">
    <location>
        <begin position="362"/>
        <end position="381"/>
    </location>
</feature>
<feature type="compositionally biased region" description="Low complexity" evidence="1">
    <location>
        <begin position="675"/>
        <end position="685"/>
    </location>
</feature>
<gene>
    <name evidence="3" type="ORF">Agub_g3232</name>
</gene>
<evidence type="ECO:0000313" key="4">
    <source>
        <dbReference type="Proteomes" id="UP001054857"/>
    </source>
</evidence>
<dbReference type="Proteomes" id="UP001054857">
    <property type="component" value="Unassembled WGS sequence"/>
</dbReference>
<feature type="transmembrane region" description="Helical" evidence="2">
    <location>
        <begin position="113"/>
        <end position="133"/>
    </location>
</feature>
<feature type="transmembrane region" description="Helical" evidence="2">
    <location>
        <begin position="140"/>
        <end position="161"/>
    </location>
</feature>
<feature type="transmembrane region" description="Helical" evidence="2">
    <location>
        <begin position="218"/>
        <end position="239"/>
    </location>
</feature>
<name>A0AAD3DIA6_9CHLO</name>
<feature type="transmembrane region" description="Helical" evidence="2">
    <location>
        <begin position="259"/>
        <end position="276"/>
    </location>
</feature>
<keyword evidence="2" id="KW-0472">Membrane</keyword>
<proteinExistence type="predicted"/>